<keyword evidence="2" id="KW-1185">Reference proteome</keyword>
<evidence type="ECO:0000313" key="2">
    <source>
        <dbReference type="Proteomes" id="UP000749646"/>
    </source>
</evidence>
<name>A0A9P6JHL2_9FUNG</name>
<gene>
    <name evidence="1" type="ORF">BGZ65_005636</name>
</gene>
<dbReference type="EMBL" id="JAAAHW010003918">
    <property type="protein sequence ID" value="KAF9980040.1"/>
    <property type="molecule type" value="Genomic_DNA"/>
</dbReference>
<organism evidence="1 2">
    <name type="scientific">Modicella reniformis</name>
    <dbReference type="NCBI Taxonomy" id="1440133"/>
    <lineage>
        <taxon>Eukaryota</taxon>
        <taxon>Fungi</taxon>
        <taxon>Fungi incertae sedis</taxon>
        <taxon>Mucoromycota</taxon>
        <taxon>Mortierellomycotina</taxon>
        <taxon>Mortierellomycetes</taxon>
        <taxon>Mortierellales</taxon>
        <taxon>Mortierellaceae</taxon>
        <taxon>Modicella</taxon>
    </lineage>
</organism>
<dbReference type="AlphaFoldDB" id="A0A9P6JHL2"/>
<reference evidence="1" key="1">
    <citation type="journal article" date="2020" name="Fungal Divers.">
        <title>Resolving the Mortierellaceae phylogeny through synthesis of multi-gene phylogenetics and phylogenomics.</title>
        <authorList>
            <person name="Vandepol N."/>
            <person name="Liber J."/>
            <person name="Desiro A."/>
            <person name="Na H."/>
            <person name="Kennedy M."/>
            <person name="Barry K."/>
            <person name="Grigoriev I.V."/>
            <person name="Miller A.N."/>
            <person name="O'Donnell K."/>
            <person name="Stajich J.E."/>
            <person name="Bonito G."/>
        </authorList>
    </citation>
    <scope>NUCLEOTIDE SEQUENCE</scope>
    <source>
        <strain evidence="1">MES-2147</strain>
    </source>
</reference>
<accession>A0A9P6JHL2</accession>
<feature type="non-terminal residue" evidence="1">
    <location>
        <position position="55"/>
    </location>
</feature>
<sequence>MRSLLQPYNEATTTWSTFMSSPDEIIPNLTRVVESLPHSSATLAYARIQSQRDSG</sequence>
<comment type="caution">
    <text evidence="1">The sequence shown here is derived from an EMBL/GenBank/DDBJ whole genome shotgun (WGS) entry which is preliminary data.</text>
</comment>
<dbReference type="Proteomes" id="UP000749646">
    <property type="component" value="Unassembled WGS sequence"/>
</dbReference>
<protein>
    <submittedName>
        <fullName evidence="1">Uncharacterized protein</fullName>
    </submittedName>
</protein>
<proteinExistence type="predicted"/>
<evidence type="ECO:0000313" key="1">
    <source>
        <dbReference type="EMBL" id="KAF9980040.1"/>
    </source>
</evidence>